<name>A0A2P5XQ58_GOSBA</name>
<dbReference type="Proteomes" id="UP000239757">
    <property type="component" value="Unassembled WGS sequence"/>
</dbReference>
<reference evidence="2 3" key="1">
    <citation type="submission" date="2015-01" db="EMBL/GenBank/DDBJ databases">
        <title>Genome of allotetraploid Gossypium barbadense reveals genomic plasticity and fiber elongation in cotton evolution.</title>
        <authorList>
            <person name="Chen X."/>
            <person name="Liu X."/>
            <person name="Zhao B."/>
            <person name="Zheng H."/>
            <person name="Hu Y."/>
            <person name="Lu G."/>
            <person name="Yang C."/>
            <person name="Chen J."/>
            <person name="Shan C."/>
            <person name="Zhang L."/>
            <person name="Zhou Y."/>
            <person name="Wang L."/>
            <person name="Guo W."/>
            <person name="Bai Y."/>
            <person name="Ruan J."/>
            <person name="Shangguan X."/>
            <person name="Mao Y."/>
            <person name="Jiang J."/>
            <person name="Zhu Y."/>
            <person name="Lei J."/>
            <person name="Kang H."/>
            <person name="Chen S."/>
            <person name="He X."/>
            <person name="Wang R."/>
            <person name="Wang Y."/>
            <person name="Chen J."/>
            <person name="Wang L."/>
            <person name="Yu S."/>
            <person name="Wang B."/>
            <person name="Wei J."/>
            <person name="Song S."/>
            <person name="Lu X."/>
            <person name="Gao Z."/>
            <person name="Gu W."/>
            <person name="Deng X."/>
            <person name="Ma D."/>
            <person name="Wang S."/>
            <person name="Liang W."/>
            <person name="Fang L."/>
            <person name="Cai C."/>
            <person name="Zhu X."/>
            <person name="Zhou B."/>
            <person name="Zhang Y."/>
            <person name="Chen Z."/>
            <person name="Xu S."/>
            <person name="Zhu R."/>
            <person name="Wang S."/>
            <person name="Zhang T."/>
            <person name="Zhao G."/>
        </authorList>
    </citation>
    <scope>NUCLEOTIDE SEQUENCE [LARGE SCALE GENOMIC DNA]</scope>
    <source>
        <strain evidence="3">cv. Xinhai21</strain>
        <tissue evidence="2">Leaf</tissue>
    </source>
</reference>
<dbReference type="EMBL" id="KZ664452">
    <property type="protein sequence ID" value="PPS05478.1"/>
    <property type="molecule type" value="Genomic_DNA"/>
</dbReference>
<organism evidence="2 3">
    <name type="scientific">Gossypium barbadense</name>
    <name type="common">Sea Island cotton</name>
    <name type="synonym">Hibiscus barbadensis</name>
    <dbReference type="NCBI Taxonomy" id="3634"/>
    <lineage>
        <taxon>Eukaryota</taxon>
        <taxon>Viridiplantae</taxon>
        <taxon>Streptophyta</taxon>
        <taxon>Embryophyta</taxon>
        <taxon>Tracheophyta</taxon>
        <taxon>Spermatophyta</taxon>
        <taxon>Magnoliopsida</taxon>
        <taxon>eudicotyledons</taxon>
        <taxon>Gunneridae</taxon>
        <taxon>Pentapetalae</taxon>
        <taxon>rosids</taxon>
        <taxon>malvids</taxon>
        <taxon>Malvales</taxon>
        <taxon>Malvaceae</taxon>
        <taxon>Malvoideae</taxon>
        <taxon>Gossypium</taxon>
    </lineage>
</organism>
<sequence>MPIRRSLSKRKPEGGLIATGKKAKFKDRHAEGLLGTGWKKFPFMARGTWGDFEAPYGCRAVPYQAKYGTVSVFNWQRFSNIVKKHEGPTKPVKPDVTRRQSASSRLMETRNKGLGFESEQKPVGVNGPRSQGGALAQRRVECRSLRVRGCTVNEEKVSGLSEVGRVGVPRQPRKKLACYDHVGSQLFLKPARFGEVGSKNACTRRSWRGTIGANHGYAIGLDSL</sequence>
<dbReference type="AlphaFoldDB" id="A0A2P5XQ58"/>
<protein>
    <submittedName>
        <fullName evidence="2">Uncharacterized protein</fullName>
    </submittedName>
</protein>
<evidence type="ECO:0000313" key="2">
    <source>
        <dbReference type="EMBL" id="PPS05478.1"/>
    </source>
</evidence>
<feature type="region of interest" description="Disordered" evidence="1">
    <location>
        <begin position="85"/>
        <end position="104"/>
    </location>
</feature>
<gene>
    <name evidence="2" type="ORF">GOBAR_AA15181</name>
</gene>
<evidence type="ECO:0000256" key="1">
    <source>
        <dbReference type="SAM" id="MobiDB-lite"/>
    </source>
</evidence>
<feature type="compositionally biased region" description="Basic and acidic residues" evidence="1">
    <location>
        <begin position="85"/>
        <end position="98"/>
    </location>
</feature>
<accession>A0A2P5XQ58</accession>
<evidence type="ECO:0000313" key="3">
    <source>
        <dbReference type="Proteomes" id="UP000239757"/>
    </source>
</evidence>
<proteinExistence type="predicted"/>